<dbReference type="AlphaFoldDB" id="A0A0D0BGB4"/>
<dbReference type="SMART" id="SM00248">
    <property type="entry name" value="ANK"/>
    <property type="match status" value="5"/>
</dbReference>
<dbReference type="InterPro" id="IPR008271">
    <property type="entry name" value="Ser/Thr_kinase_AS"/>
</dbReference>
<dbReference type="PROSITE" id="PS50011">
    <property type="entry name" value="PROTEIN_KINASE_DOM"/>
    <property type="match status" value="1"/>
</dbReference>
<keyword evidence="1" id="KW-0677">Repeat</keyword>
<dbReference type="InterPro" id="IPR000719">
    <property type="entry name" value="Prot_kinase_dom"/>
</dbReference>
<evidence type="ECO:0000313" key="6">
    <source>
        <dbReference type="Proteomes" id="UP000053593"/>
    </source>
</evidence>
<dbReference type="PANTHER" id="PTHR24189:SF50">
    <property type="entry name" value="ANKYRIN REPEAT AND SOCS BOX PROTEIN 2"/>
    <property type="match status" value="1"/>
</dbReference>
<dbReference type="InterPro" id="IPR002110">
    <property type="entry name" value="Ankyrin_rpt"/>
</dbReference>
<accession>A0A0D0BGB4</accession>
<dbReference type="Pfam" id="PF12796">
    <property type="entry name" value="Ank_2"/>
    <property type="match status" value="1"/>
</dbReference>
<dbReference type="OrthoDB" id="626167at2759"/>
<organism evidence="5 6">
    <name type="scientific">Collybiopsis luxurians FD-317 M1</name>
    <dbReference type="NCBI Taxonomy" id="944289"/>
    <lineage>
        <taxon>Eukaryota</taxon>
        <taxon>Fungi</taxon>
        <taxon>Dikarya</taxon>
        <taxon>Basidiomycota</taxon>
        <taxon>Agaricomycotina</taxon>
        <taxon>Agaricomycetes</taxon>
        <taxon>Agaricomycetidae</taxon>
        <taxon>Agaricales</taxon>
        <taxon>Marasmiineae</taxon>
        <taxon>Omphalotaceae</taxon>
        <taxon>Collybiopsis</taxon>
        <taxon>Collybiopsis luxurians</taxon>
    </lineage>
</organism>
<dbReference type="Pfam" id="PF07714">
    <property type="entry name" value="PK_Tyr_Ser-Thr"/>
    <property type="match status" value="1"/>
</dbReference>
<dbReference type="InterPro" id="IPR036770">
    <property type="entry name" value="Ankyrin_rpt-contain_sf"/>
</dbReference>
<dbReference type="InterPro" id="IPR050745">
    <property type="entry name" value="Multifunctional_regulatory"/>
</dbReference>
<dbReference type="PANTHER" id="PTHR24189">
    <property type="entry name" value="MYOTROPHIN"/>
    <property type="match status" value="1"/>
</dbReference>
<dbReference type="PROSITE" id="PS50088">
    <property type="entry name" value="ANK_REPEAT"/>
    <property type="match status" value="1"/>
</dbReference>
<dbReference type="PROSITE" id="PS00108">
    <property type="entry name" value="PROTEIN_KINASE_ST"/>
    <property type="match status" value="1"/>
</dbReference>
<protein>
    <recommendedName>
        <fullName evidence="4">Protein kinase domain-containing protein</fullName>
    </recommendedName>
</protein>
<feature type="non-terminal residue" evidence="5">
    <location>
        <position position="1209"/>
    </location>
</feature>
<sequence length="1209" mass="133917">MLSRLTILNRADIVETLLSLGHSAKGFSSGTDTVFPIVPAVEQNNEAIFQLLVQHGADVIALYEVPQRPRKCSLLQILAERPRQSRPGAGIARILIDQGVRIDPPASDSVDATQQFSGTIKSKSLAAFVLLISGLEQTLHGDGPLFVDPLVSFTQRRALGSGASFQVERVEWKSNSPYIPGKFGNRWGTSVAVKQSVHQSDPNRVASNWTQLLSEVRALMHEPIRFHPNIVRLLGLSWGAVDGMRSNFPALVLELSELGTFAHLQMNSESLPFETKKKLCWDVSKGISVLHACSVVHGDLKHENVLIYPNPSSTAPVRYVAKISDFGGSVMDLGTDDFRSASLRTPTGPWVAPEFYTKPAMTEVELKLTDVYALGLLVWRTFLDGENPYRRLHELTGGEPYTESQIYDLKCSRTLLDLAKESVKALEPAIGGDGAELLRCVFDRSIQHVPSMRDLTYSIAALQASCASEIEDILERAREENDKHNKHFANMKPGWHALTQDGINVSLAKSNANNGNYDFQNKGPGFRPLLSTPPPGKFFFDPQRLKAILSWEIQCSIFHDLELAALSPKLPGGTSVRITPVLAGFYLFKCYCYEFGTTFDPEKACYWLRFTASCEDDCEECYLARAWCWRVHDAFDIPLDIPAKQLYDWMYYAIIHGHRKCIEESKALMDRVPYEALSRAQQEKAFSSAQWALSTIRGGVGQAWFEDIALQRKYDMLAVDFQAKLVQDIQDELDFRGMTSIDDIFVNQRSDGLLHMAAGLGKLNVLKFLIEKYQPDINKANAKREETPLLSACRGGHLDCALYLLDHGAVPDGHQFSKEMPLWWLCSFKEEEMPIIASRLIQAGALLTCPPRTMMALTRESIERKYAWADYENFFLLPASPLSRAVMMESLPAVRTLLSLGADPLEGLAPGGKAKDPMHGLSVCPVAVASVLCLPDILEVLLAHLDATILPKSRLFSEIQMLEMALDCAVTIGDSMSLDRRVTRHGPKYKSSLISTLRILHDREGLFIDEADEATKTVAAKASAVMLCRLTVLGRTDIIEALLSLGHSANGFTSGTDHILPIVTAVEQNHEAIFRLLLDYGADVNVVLSQQPNRSLLQILAERPKQSRNGIGIAQLLIAKGIPIDPMTLSLSSSSTDNTTTQPLLLTPKSAFSSAVTRQDFPLADLLLMHGANIELVHMWNPIRAPTTLLGELICTPTERNLESISYLL</sequence>
<dbReference type="GO" id="GO:0005634">
    <property type="term" value="C:nucleus"/>
    <property type="evidence" value="ECO:0007669"/>
    <property type="project" value="TreeGrafter"/>
</dbReference>
<dbReference type="HOGENOM" id="CLU_003888_0_0_1"/>
<keyword evidence="6" id="KW-1185">Reference proteome</keyword>
<dbReference type="Gene3D" id="1.10.510.10">
    <property type="entry name" value="Transferase(Phosphotransferase) domain 1"/>
    <property type="match status" value="1"/>
</dbReference>
<keyword evidence="2 3" id="KW-0040">ANK repeat</keyword>
<name>A0A0D0BGB4_9AGAR</name>
<evidence type="ECO:0000256" key="2">
    <source>
        <dbReference type="ARBA" id="ARBA00023043"/>
    </source>
</evidence>
<gene>
    <name evidence="5" type="ORF">GYMLUDRAFT_178578</name>
</gene>
<feature type="domain" description="Protein kinase" evidence="4">
    <location>
        <begin position="153"/>
        <end position="462"/>
    </location>
</feature>
<dbReference type="InterPro" id="IPR011009">
    <property type="entry name" value="Kinase-like_dom_sf"/>
</dbReference>
<dbReference type="Gene3D" id="1.25.40.20">
    <property type="entry name" value="Ankyrin repeat-containing domain"/>
    <property type="match status" value="2"/>
</dbReference>
<dbReference type="GO" id="GO:0005524">
    <property type="term" value="F:ATP binding"/>
    <property type="evidence" value="ECO:0007669"/>
    <property type="project" value="InterPro"/>
</dbReference>
<dbReference type="InterPro" id="IPR001245">
    <property type="entry name" value="Ser-Thr/Tyr_kinase_cat_dom"/>
</dbReference>
<evidence type="ECO:0000256" key="1">
    <source>
        <dbReference type="ARBA" id="ARBA00022737"/>
    </source>
</evidence>
<dbReference type="GO" id="GO:0005737">
    <property type="term" value="C:cytoplasm"/>
    <property type="evidence" value="ECO:0007669"/>
    <property type="project" value="TreeGrafter"/>
</dbReference>
<proteinExistence type="predicted"/>
<feature type="repeat" description="ANK" evidence="3">
    <location>
        <begin position="1057"/>
        <end position="1089"/>
    </location>
</feature>
<dbReference type="SUPFAM" id="SSF48403">
    <property type="entry name" value="Ankyrin repeat"/>
    <property type="match status" value="1"/>
</dbReference>
<dbReference type="SMART" id="SM00220">
    <property type="entry name" value="S_TKc"/>
    <property type="match status" value="1"/>
</dbReference>
<evidence type="ECO:0000256" key="3">
    <source>
        <dbReference type="PROSITE-ProRule" id="PRU00023"/>
    </source>
</evidence>
<dbReference type="Proteomes" id="UP000053593">
    <property type="component" value="Unassembled WGS sequence"/>
</dbReference>
<evidence type="ECO:0000313" key="5">
    <source>
        <dbReference type="EMBL" id="KIK53736.1"/>
    </source>
</evidence>
<evidence type="ECO:0000259" key="4">
    <source>
        <dbReference type="PROSITE" id="PS50011"/>
    </source>
</evidence>
<dbReference type="GO" id="GO:0004672">
    <property type="term" value="F:protein kinase activity"/>
    <property type="evidence" value="ECO:0007669"/>
    <property type="project" value="InterPro"/>
</dbReference>
<dbReference type="SUPFAM" id="SSF56112">
    <property type="entry name" value="Protein kinase-like (PK-like)"/>
    <property type="match status" value="1"/>
</dbReference>
<reference evidence="5 6" key="1">
    <citation type="submission" date="2014-04" db="EMBL/GenBank/DDBJ databases">
        <title>Evolutionary Origins and Diversification of the Mycorrhizal Mutualists.</title>
        <authorList>
            <consortium name="DOE Joint Genome Institute"/>
            <consortium name="Mycorrhizal Genomics Consortium"/>
            <person name="Kohler A."/>
            <person name="Kuo A."/>
            <person name="Nagy L.G."/>
            <person name="Floudas D."/>
            <person name="Copeland A."/>
            <person name="Barry K.W."/>
            <person name="Cichocki N."/>
            <person name="Veneault-Fourrey C."/>
            <person name="LaButti K."/>
            <person name="Lindquist E.A."/>
            <person name="Lipzen A."/>
            <person name="Lundell T."/>
            <person name="Morin E."/>
            <person name="Murat C."/>
            <person name="Riley R."/>
            <person name="Ohm R."/>
            <person name="Sun H."/>
            <person name="Tunlid A."/>
            <person name="Henrissat B."/>
            <person name="Grigoriev I.V."/>
            <person name="Hibbett D.S."/>
            <person name="Martin F."/>
        </authorList>
    </citation>
    <scope>NUCLEOTIDE SEQUENCE [LARGE SCALE GENOMIC DNA]</scope>
    <source>
        <strain evidence="5 6">FD-317 M1</strain>
    </source>
</reference>
<dbReference type="EMBL" id="KN834825">
    <property type="protein sequence ID" value="KIK53736.1"/>
    <property type="molecule type" value="Genomic_DNA"/>
</dbReference>
<dbReference type="GO" id="GO:2000812">
    <property type="term" value="P:regulation of barbed-end actin filament capping"/>
    <property type="evidence" value="ECO:0007669"/>
    <property type="project" value="TreeGrafter"/>
</dbReference>